<organism evidence="1 2">
    <name type="scientific">Orbilia ellipsospora</name>
    <dbReference type="NCBI Taxonomy" id="2528407"/>
    <lineage>
        <taxon>Eukaryota</taxon>
        <taxon>Fungi</taxon>
        <taxon>Dikarya</taxon>
        <taxon>Ascomycota</taxon>
        <taxon>Pezizomycotina</taxon>
        <taxon>Orbiliomycetes</taxon>
        <taxon>Orbiliales</taxon>
        <taxon>Orbiliaceae</taxon>
        <taxon>Orbilia</taxon>
    </lineage>
</organism>
<protein>
    <submittedName>
        <fullName evidence="1">Uncharacterized protein</fullName>
    </submittedName>
</protein>
<proteinExistence type="predicted"/>
<keyword evidence="2" id="KW-1185">Reference proteome</keyword>
<dbReference type="Proteomes" id="UP001365542">
    <property type="component" value="Unassembled WGS sequence"/>
</dbReference>
<gene>
    <name evidence="1" type="ORF">TWF694_009584</name>
</gene>
<name>A0AAV9XDX9_9PEZI</name>
<reference evidence="1 2" key="1">
    <citation type="submission" date="2019-10" db="EMBL/GenBank/DDBJ databases">
        <authorList>
            <person name="Palmer J.M."/>
        </authorList>
    </citation>
    <scope>NUCLEOTIDE SEQUENCE [LARGE SCALE GENOMIC DNA]</scope>
    <source>
        <strain evidence="1 2">TWF694</strain>
    </source>
</reference>
<evidence type="ECO:0000313" key="2">
    <source>
        <dbReference type="Proteomes" id="UP001365542"/>
    </source>
</evidence>
<evidence type="ECO:0000313" key="1">
    <source>
        <dbReference type="EMBL" id="KAK6539354.1"/>
    </source>
</evidence>
<dbReference type="EMBL" id="JAVHJO010000006">
    <property type="protein sequence ID" value="KAK6539354.1"/>
    <property type="molecule type" value="Genomic_DNA"/>
</dbReference>
<dbReference type="PANTHER" id="PTHR37948">
    <property type="entry name" value="ZGC:113208"/>
    <property type="match status" value="1"/>
</dbReference>
<dbReference type="PANTHER" id="PTHR37948:SF1">
    <property type="entry name" value="BLL5189 PROTEIN"/>
    <property type="match status" value="1"/>
</dbReference>
<accession>A0AAV9XDX9</accession>
<sequence length="217" mass="25805">MDEEDVVAKWTWTATAPPPTRSDDDDNATLHFPDFPDFQPNKTPEEIIREGCFGGTYFRPLYSKRLNLTISNDYKELPASWLTRLNVDTYLTSTTYRPSINKYGVACGQSIEEWEANGWINHEFDVRGWFQWYVRFYMGRRCEDDERQVGRWRKCCGETGRWRRTLLKKYVALGVRDVFSDDDEEERDVSPVIHQTCHHWAWEVRQPTLDAFWEQQT</sequence>
<comment type="caution">
    <text evidence="1">The sequence shown here is derived from an EMBL/GenBank/DDBJ whole genome shotgun (WGS) entry which is preliminary data.</text>
</comment>
<dbReference type="AlphaFoldDB" id="A0AAV9XDX9"/>